<name>A0A2U2PIE4_9SPHI</name>
<organism evidence="3 4">
    <name type="scientific">Pararcticibacter amylolyticus</name>
    <dbReference type="NCBI Taxonomy" id="2173175"/>
    <lineage>
        <taxon>Bacteria</taxon>
        <taxon>Pseudomonadati</taxon>
        <taxon>Bacteroidota</taxon>
        <taxon>Sphingobacteriia</taxon>
        <taxon>Sphingobacteriales</taxon>
        <taxon>Sphingobacteriaceae</taxon>
        <taxon>Pararcticibacter</taxon>
    </lineage>
</organism>
<accession>A0A2U2PIE4</accession>
<dbReference type="AlphaFoldDB" id="A0A2U2PIE4"/>
<evidence type="ECO:0000256" key="1">
    <source>
        <dbReference type="SAM" id="Coils"/>
    </source>
</evidence>
<proteinExistence type="predicted"/>
<dbReference type="EMBL" id="QEAS01000005">
    <property type="protein sequence ID" value="PWG81176.1"/>
    <property type="molecule type" value="Genomic_DNA"/>
</dbReference>
<evidence type="ECO:0000313" key="4">
    <source>
        <dbReference type="Proteomes" id="UP000245647"/>
    </source>
</evidence>
<feature type="chain" id="PRO_5015545390" description="BZIP transcription factor" evidence="2">
    <location>
        <begin position="20"/>
        <end position="198"/>
    </location>
</feature>
<dbReference type="Proteomes" id="UP000245647">
    <property type="component" value="Unassembled WGS sequence"/>
</dbReference>
<reference evidence="3 4" key="1">
    <citation type="submission" date="2018-04" db="EMBL/GenBank/DDBJ databases">
        <title>Pedobacter chongqingensis sp. nov., isolated from a rottenly hemp rope.</title>
        <authorList>
            <person name="Cai Y."/>
        </authorList>
    </citation>
    <scope>NUCLEOTIDE SEQUENCE [LARGE SCALE GENOMIC DNA]</scope>
    <source>
        <strain evidence="3 4">FJ4-8</strain>
    </source>
</reference>
<dbReference type="RefSeq" id="WP_109415118.1">
    <property type="nucleotide sequence ID" value="NZ_QEAS01000005.1"/>
</dbReference>
<gene>
    <name evidence="3" type="ORF">DDR33_07245</name>
</gene>
<keyword evidence="4" id="KW-1185">Reference proteome</keyword>
<feature type="coiled-coil region" evidence="1">
    <location>
        <begin position="168"/>
        <end position="198"/>
    </location>
</feature>
<sequence>MKRKPLIIIALLASLVSQAQETLQTVTDRGSGTSNGKELQLYWPNGLGYTFLGGYSNGNYGRLGAWSPATGGFSNLVINEGGGNVGIGTSNPTAKLTVAGNIQAREVKVSVDAGADYVFQNGYDLRPIDDLNAFISKNKHLPEIDPADQMTKDGVNLSEMNIKLLKKIEELTLYLIDINKQLKDLKEENRELRNLISK</sequence>
<protein>
    <recommendedName>
        <fullName evidence="5">BZIP transcription factor</fullName>
    </recommendedName>
</protein>
<keyword evidence="2" id="KW-0732">Signal</keyword>
<dbReference type="OrthoDB" id="657976at2"/>
<evidence type="ECO:0000313" key="3">
    <source>
        <dbReference type="EMBL" id="PWG81176.1"/>
    </source>
</evidence>
<feature type="signal peptide" evidence="2">
    <location>
        <begin position="1"/>
        <end position="19"/>
    </location>
</feature>
<evidence type="ECO:0000256" key="2">
    <source>
        <dbReference type="SAM" id="SignalP"/>
    </source>
</evidence>
<evidence type="ECO:0008006" key="5">
    <source>
        <dbReference type="Google" id="ProtNLM"/>
    </source>
</evidence>
<comment type="caution">
    <text evidence="3">The sequence shown here is derived from an EMBL/GenBank/DDBJ whole genome shotgun (WGS) entry which is preliminary data.</text>
</comment>
<keyword evidence="1" id="KW-0175">Coiled coil</keyword>